<feature type="compositionally biased region" description="Acidic residues" evidence="2">
    <location>
        <begin position="28"/>
        <end position="38"/>
    </location>
</feature>
<dbReference type="RefSeq" id="WP_051589721.1">
    <property type="nucleotide sequence ID" value="NZ_CP007514.1"/>
</dbReference>
<evidence type="ECO:0000256" key="2">
    <source>
        <dbReference type="SAM" id="MobiDB-lite"/>
    </source>
</evidence>
<reference evidence="5" key="2">
    <citation type="submission" date="2023-11" db="EMBL/GenBank/DDBJ databases">
        <title>MicrobeMod: A computational toolkit for identifying prokaryotic methylation and restriction-modification with nanopore sequencing.</title>
        <authorList>
            <person name="Crits-Christoph A."/>
            <person name="Kang S.C."/>
            <person name="Lee H."/>
            <person name="Ostrov N."/>
        </authorList>
    </citation>
    <scope>NUCLEOTIDE SEQUENCE</scope>
    <source>
        <strain evidence="5">ATCC 51242</strain>
    </source>
</reference>
<feature type="compositionally biased region" description="Polar residues" evidence="2">
    <location>
        <begin position="1"/>
        <end position="11"/>
    </location>
</feature>
<dbReference type="Pfam" id="PF02817">
    <property type="entry name" value="E3_binding"/>
    <property type="match status" value="1"/>
</dbReference>
<dbReference type="OrthoDB" id="6021932at2"/>
<keyword evidence="6" id="KW-1185">Reference proteome</keyword>
<dbReference type="PROSITE" id="PS51826">
    <property type="entry name" value="PSBD"/>
    <property type="match status" value="1"/>
</dbReference>
<dbReference type="Proteomes" id="UP000025229">
    <property type="component" value="Chromosome"/>
</dbReference>
<dbReference type="Gene3D" id="4.10.320.10">
    <property type="entry name" value="E3-binding domain"/>
    <property type="match status" value="1"/>
</dbReference>
<dbReference type="SUPFAM" id="SSF47005">
    <property type="entry name" value="Peripheral subunit-binding domain of 2-oxo acid dehydrogenase complex"/>
    <property type="match status" value="1"/>
</dbReference>
<sequence>MSTEGPDQQNRLGGPRQGVQDEQTAPEQEYEGQAEGIEAEPDVLLDVPVLNVEEINLELQDLRAHISLRTELAGLVKINVGVDAYLNAVKLEIKGVEAQALLKVRLERILDTFDRALKTIDNNPEIVGELVRSASGALSDAEDGTERPGEDIVPDGAGGGRVRQTLDETGDVIESTLDASGNVVEESIVSSAEDGGGYPPNVTDAARKKAEELGVDLQNVEGTGSGGKILVRDVQRAAAG</sequence>
<feature type="region of interest" description="Disordered" evidence="2">
    <location>
        <begin position="1"/>
        <end position="38"/>
    </location>
</feature>
<dbReference type="InterPro" id="IPR036625">
    <property type="entry name" value="E3-bd_dom_sf"/>
</dbReference>
<dbReference type="GO" id="GO:0016746">
    <property type="term" value="F:acyltransferase activity"/>
    <property type="evidence" value="ECO:0007669"/>
    <property type="project" value="InterPro"/>
</dbReference>
<dbReference type="Proteomes" id="UP001281130">
    <property type="component" value="Unassembled WGS sequence"/>
</dbReference>
<gene>
    <name evidence="4" type="ORF">RradSPS_2197</name>
    <name evidence="5" type="ORF">SIL72_12720</name>
</gene>
<accession>A0A023X656</accession>
<evidence type="ECO:0000259" key="3">
    <source>
        <dbReference type="PROSITE" id="PS51826"/>
    </source>
</evidence>
<comment type="similarity">
    <text evidence="1">Belongs to the 2-oxoacid dehydrogenase family.</text>
</comment>
<dbReference type="HOGENOM" id="CLU_1155703_0_0_11"/>
<reference evidence="4 6" key="1">
    <citation type="submission" date="2014-03" db="EMBL/GenBank/DDBJ databases">
        <title>Complete genome sequence of the Radio-Resistant Rubrobacter radiotolerans RSPS-4.</title>
        <authorList>
            <person name="Egas C.C."/>
            <person name="Barroso C.C."/>
            <person name="Froufe H.J.C."/>
            <person name="Pacheco J.J."/>
            <person name="Albuquerque L.L."/>
            <person name="da Costa M.M.S."/>
        </authorList>
    </citation>
    <scope>NUCLEOTIDE SEQUENCE [LARGE SCALE GENOMIC DNA]</scope>
    <source>
        <strain evidence="4 6">RSPS-4</strain>
    </source>
</reference>
<organism evidence="4 6">
    <name type="scientific">Rubrobacter radiotolerans</name>
    <name type="common">Arthrobacter radiotolerans</name>
    <dbReference type="NCBI Taxonomy" id="42256"/>
    <lineage>
        <taxon>Bacteria</taxon>
        <taxon>Bacillati</taxon>
        <taxon>Actinomycetota</taxon>
        <taxon>Rubrobacteria</taxon>
        <taxon>Rubrobacterales</taxon>
        <taxon>Rubrobacteraceae</taxon>
        <taxon>Rubrobacter</taxon>
    </lineage>
</organism>
<evidence type="ECO:0000313" key="4">
    <source>
        <dbReference type="EMBL" id="AHY47480.1"/>
    </source>
</evidence>
<evidence type="ECO:0000313" key="5">
    <source>
        <dbReference type="EMBL" id="MDX5894884.1"/>
    </source>
</evidence>
<proteinExistence type="inferred from homology"/>
<feature type="domain" description="Peripheral subunit-binding (PSBD)" evidence="3">
    <location>
        <begin position="201"/>
        <end position="238"/>
    </location>
</feature>
<dbReference type="KEGG" id="rrd:RradSPS_2197"/>
<evidence type="ECO:0000313" key="6">
    <source>
        <dbReference type="Proteomes" id="UP000025229"/>
    </source>
</evidence>
<protein>
    <submittedName>
        <fullName evidence="4 5">E3 binding domain</fullName>
    </submittedName>
</protein>
<dbReference type="EMBL" id="JAWXXX010000001">
    <property type="protein sequence ID" value="MDX5894884.1"/>
    <property type="molecule type" value="Genomic_DNA"/>
</dbReference>
<evidence type="ECO:0000256" key="1">
    <source>
        <dbReference type="ARBA" id="ARBA00007317"/>
    </source>
</evidence>
<dbReference type="InterPro" id="IPR004167">
    <property type="entry name" value="PSBD"/>
</dbReference>
<feature type="region of interest" description="Disordered" evidence="2">
    <location>
        <begin position="137"/>
        <end position="159"/>
    </location>
</feature>
<name>A0A023X656_RUBRA</name>
<dbReference type="STRING" id="42256.RradSPS_2197"/>
<dbReference type="PATRIC" id="fig|42256.3.peg.2237"/>
<dbReference type="AlphaFoldDB" id="A0A023X656"/>
<dbReference type="EMBL" id="CP007514">
    <property type="protein sequence ID" value="AHY47480.1"/>
    <property type="molecule type" value="Genomic_DNA"/>
</dbReference>